<dbReference type="Gene3D" id="1.10.150.240">
    <property type="entry name" value="Putative phosphatase, domain 2"/>
    <property type="match status" value="1"/>
</dbReference>
<reference evidence="5" key="3">
    <citation type="submission" date="2020-02" db="EMBL/GenBank/DDBJ databases">
        <authorList>
            <person name="Sarangi A.N."/>
            <person name="Ghosh S."/>
            <person name="Mukherjee M."/>
            <person name="Tripathy S."/>
        </authorList>
    </citation>
    <scope>NUCLEOTIDE SEQUENCE</scope>
    <source>
        <strain evidence="5">BDU141951</strain>
    </source>
</reference>
<dbReference type="EMBL" id="JTHE02000003">
    <property type="protein sequence ID" value="NEV67263.1"/>
    <property type="molecule type" value="Genomic_DNA"/>
</dbReference>
<keyword evidence="4" id="KW-0460">Magnesium</keyword>
<dbReference type="SFLD" id="SFLDS00003">
    <property type="entry name" value="Haloacid_Dehalogenase"/>
    <property type="match status" value="1"/>
</dbReference>
<dbReference type="SUPFAM" id="SSF56784">
    <property type="entry name" value="HAD-like"/>
    <property type="match status" value="1"/>
</dbReference>
<dbReference type="AlphaFoldDB" id="A0A0C1YF93"/>
<dbReference type="InterPro" id="IPR023198">
    <property type="entry name" value="PGP-like_dom2"/>
</dbReference>
<comment type="similarity">
    <text evidence="2">Belongs to the HAD-like hydrolase superfamily. CbbY/CbbZ/Gph/YieH family.</text>
</comment>
<keyword evidence="3" id="KW-0479">Metal-binding</keyword>
<evidence type="ECO:0000256" key="1">
    <source>
        <dbReference type="ARBA" id="ARBA00001946"/>
    </source>
</evidence>
<dbReference type="PANTHER" id="PTHR46193">
    <property type="entry name" value="6-PHOSPHOGLUCONATE PHOSPHATASE"/>
    <property type="match status" value="1"/>
</dbReference>
<comment type="cofactor">
    <cofactor evidence="1">
        <name>Mg(2+)</name>
        <dbReference type="ChEBI" id="CHEBI:18420"/>
    </cofactor>
</comment>
<sequence>MVLKALLLDFNGIVIKDTGLKGRLIDDILLSENLRPNSEEYVEMCAERSDRACLDRLLSRRGRVTTPEFLNELLAKLTDQYLQQLADIPRLPIYPGLEDLLYQAKVTGFPVAIVTSTARPEVDWVLDRAQLADNFAVRVTAEDVAVADEKPATKGYEIAIARLNDQFPDLALTPHNCLAIEAWYPGIAAAKQAGIPVVGVAHCHPYRMIQRRANWVVDYLNEIDFDWIGSAYQPQSAA</sequence>
<evidence type="ECO:0000256" key="3">
    <source>
        <dbReference type="ARBA" id="ARBA00022723"/>
    </source>
</evidence>
<evidence type="ECO:0000313" key="5">
    <source>
        <dbReference type="EMBL" id="NEV67263.1"/>
    </source>
</evidence>
<dbReference type="InterPro" id="IPR051600">
    <property type="entry name" value="Beta-PGM-like"/>
</dbReference>
<accession>A0A0C1YF93</accession>
<dbReference type="Pfam" id="PF00702">
    <property type="entry name" value="Hydrolase"/>
    <property type="match status" value="1"/>
</dbReference>
<dbReference type="GO" id="GO:0046872">
    <property type="term" value="F:metal ion binding"/>
    <property type="evidence" value="ECO:0007669"/>
    <property type="project" value="UniProtKB-KW"/>
</dbReference>
<dbReference type="InterPro" id="IPR023214">
    <property type="entry name" value="HAD_sf"/>
</dbReference>
<name>A0A0C1YF93_9CYAN</name>
<protein>
    <submittedName>
        <fullName evidence="5">HAD family phosphatase</fullName>
    </submittedName>
</protein>
<dbReference type="CDD" id="cd07505">
    <property type="entry name" value="HAD_BPGM-like"/>
    <property type="match status" value="1"/>
</dbReference>
<comment type="caution">
    <text evidence="5">The sequence shown here is derived from an EMBL/GenBank/DDBJ whole genome shotgun (WGS) entry which is preliminary data.</text>
</comment>
<evidence type="ECO:0000256" key="2">
    <source>
        <dbReference type="ARBA" id="ARBA00006171"/>
    </source>
</evidence>
<dbReference type="GO" id="GO:0003824">
    <property type="term" value="F:catalytic activity"/>
    <property type="evidence" value="ECO:0007669"/>
    <property type="project" value="UniProtKB-ARBA"/>
</dbReference>
<reference evidence="5" key="2">
    <citation type="journal article" date="2015" name="Genome Announc.">
        <title>Draft Genome Sequence of Filamentous Marine Cyanobacterium Lyngbya confervoides Strain BDU141951.</title>
        <authorList>
            <person name="Chandrababunaidu M.M."/>
            <person name="Sen D."/>
            <person name="Tripathy S."/>
        </authorList>
    </citation>
    <scope>NUCLEOTIDE SEQUENCE</scope>
    <source>
        <strain evidence="5">BDU141951</strain>
    </source>
</reference>
<dbReference type="Gene3D" id="3.40.50.1000">
    <property type="entry name" value="HAD superfamily/HAD-like"/>
    <property type="match status" value="1"/>
</dbReference>
<reference evidence="5" key="1">
    <citation type="submission" date="2014-11" db="EMBL/GenBank/DDBJ databases">
        <authorList>
            <person name="Malar M.C."/>
            <person name="Sen D."/>
            <person name="Tripathy S."/>
        </authorList>
    </citation>
    <scope>NUCLEOTIDE SEQUENCE</scope>
    <source>
        <strain evidence="5">BDU141951</strain>
    </source>
</reference>
<evidence type="ECO:0000256" key="4">
    <source>
        <dbReference type="ARBA" id="ARBA00022842"/>
    </source>
</evidence>
<dbReference type="PANTHER" id="PTHR46193:SF21">
    <property type="entry name" value="SLL1138 PROTEIN"/>
    <property type="match status" value="1"/>
</dbReference>
<gene>
    <name evidence="5" type="ORF">QQ91_009050</name>
</gene>
<dbReference type="SFLD" id="SFLDG01129">
    <property type="entry name" value="C1.5:_HAD__Beta-PGM__Phosphata"/>
    <property type="match status" value="1"/>
</dbReference>
<proteinExistence type="inferred from homology"/>
<organism evidence="5">
    <name type="scientific">Lyngbya confervoides BDU141951</name>
    <dbReference type="NCBI Taxonomy" id="1574623"/>
    <lineage>
        <taxon>Bacteria</taxon>
        <taxon>Bacillati</taxon>
        <taxon>Cyanobacteriota</taxon>
        <taxon>Cyanophyceae</taxon>
        <taxon>Oscillatoriophycideae</taxon>
        <taxon>Oscillatoriales</taxon>
        <taxon>Microcoleaceae</taxon>
        <taxon>Lyngbya</taxon>
    </lineage>
</organism>
<dbReference type="InterPro" id="IPR036412">
    <property type="entry name" value="HAD-like_sf"/>
</dbReference>